<accession>A0A366DN74</accession>
<sequence>MTLPTLYTPDEVAKHLRKPVAWLEDAARRKEIPHTRLGRTLRFTQQQVEQLIAQREVTEPEIGPPRRGPGVRPAASLAPRRLPDHVRAQLQ</sequence>
<dbReference type="EMBL" id="QNRE01000004">
    <property type="protein sequence ID" value="RBO91375.1"/>
    <property type="molecule type" value="Genomic_DNA"/>
</dbReference>
<dbReference type="InterPro" id="IPR041657">
    <property type="entry name" value="HTH_17"/>
</dbReference>
<organism evidence="3 4">
    <name type="scientific">Nocardia puris</name>
    <dbReference type="NCBI Taxonomy" id="208602"/>
    <lineage>
        <taxon>Bacteria</taxon>
        <taxon>Bacillati</taxon>
        <taxon>Actinomycetota</taxon>
        <taxon>Actinomycetes</taxon>
        <taxon>Mycobacteriales</taxon>
        <taxon>Nocardiaceae</taxon>
        <taxon>Nocardia</taxon>
    </lineage>
</organism>
<gene>
    <name evidence="3" type="ORF">DFR74_10477</name>
</gene>
<comment type="caution">
    <text evidence="3">The sequence shown here is derived from an EMBL/GenBank/DDBJ whole genome shotgun (WGS) entry which is preliminary data.</text>
</comment>
<feature type="compositionally biased region" description="Basic and acidic residues" evidence="1">
    <location>
        <begin position="81"/>
        <end position="91"/>
    </location>
</feature>
<proteinExistence type="predicted"/>
<dbReference type="Proteomes" id="UP000252586">
    <property type="component" value="Unassembled WGS sequence"/>
</dbReference>
<evidence type="ECO:0000313" key="4">
    <source>
        <dbReference type="Proteomes" id="UP000252586"/>
    </source>
</evidence>
<dbReference type="RefSeq" id="WP_170160754.1">
    <property type="nucleotide sequence ID" value="NZ_QNRE01000004.1"/>
</dbReference>
<dbReference type="NCBIfam" id="TIGR01764">
    <property type="entry name" value="excise"/>
    <property type="match status" value="1"/>
</dbReference>
<reference evidence="3 4" key="1">
    <citation type="submission" date="2018-06" db="EMBL/GenBank/DDBJ databases">
        <title>Genomic Encyclopedia of Type Strains, Phase IV (KMG-IV): sequencing the most valuable type-strain genomes for metagenomic binning, comparative biology and taxonomic classification.</title>
        <authorList>
            <person name="Goeker M."/>
        </authorList>
    </citation>
    <scope>NUCLEOTIDE SEQUENCE [LARGE SCALE GENOMIC DNA]</scope>
    <source>
        <strain evidence="3 4">DSM 44599</strain>
    </source>
</reference>
<evidence type="ECO:0000259" key="2">
    <source>
        <dbReference type="Pfam" id="PF12728"/>
    </source>
</evidence>
<keyword evidence="4" id="KW-1185">Reference proteome</keyword>
<dbReference type="Pfam" id="PF12728">
    <property type="entry name" value="HTH_17"/>
    <property type="match status" value="1"/>
</dbReference>
<dbReference type="InterPro" id="IPR010093">
    <property type="entry name" value="SinI_DNA-bd"/>
</dbReference>
<feature type="domain" description="Helix-turn-helix" evidence="2">
    <location>
        <begin position="6"/>
        <end position="55"/>
    </location>
</feature>
<protein>
    <submittedName>
        <fullName evidence="3">Excisionase family DNA binding protein</fullName>
    </submittedName>
</protein>
<evidence type="ECO:0000313" key="3">
    <source>
        <dbReference type="EMBL" id="RBO91375.1"/>
    </source>
</evidence>
<feature type="region of interest" description="Disordered" evidence="1">
    <location>
        <begin position="54"/>
        <end position="91"/>
    </location>
</feature>
<name>A0A366DN74_9NOCA</name>
<dbReference type="GO" id="GO:0003677">
    <property type="term" value="F:DNA binding"/>
    <property type="evidence" value="ECO:0007669"/>
    <property type="project" value="InterPro"/>
</dbReference>
<dbReference type="AlphaFoldDB" id="A0A366DN74"/>
<evidence type="ECO:0000256" key="1">
    <source>
        <dbReference type="SAM" id="MobiDB-lite"/>
    </source>
</evidence>